<dbReference type="OrthoDB" id="8595957at2"/>
<evidence type="ECO:0000313" key="5">
    <source>
        <dbReference type="Proteomes" id="UP000036700"/>
    </source>
</evidence>
<keyword evidence="5" id="KW-1185">Reference proteome</keyword>
<dbReference type="InterPro" id="IPR027417">
    <property type="entry name" value="P-loop_NTPase"/>
</dbReference>
<name>A0A0G3ESW6_9BURK</name>
<evidence type="ECO:0000313" key="4">
    <source>
        <dbReference type="EMBL" id="AKJ67811.1"/>
    </source>
</evidence>
<organism evidence="4 5">
    <name type="scientific">Pandoraea thiooxydans</name>
    <dbReference type="NCBI Taxonomy" id="445709"/>
    <lineage>
        <taxon>Bacteria</taxon>
        <taxon>Pseudomonadati</taxon>
        <taxon>Pseudomonadota</taxon>
        <taxon>Betaproteobacteria</taxon>
        <taxon>Burkholderiales</taxon>
        <taxon>Burkholderiaceae</taxon>
        <taxon>Pandoraea</taxon>
    </lineage>
</organism>
<dbReference type="InterPro" id="IPR011006">
    <property type="entry name" value="CheY-like_superfamily"/>
</dbReference>
<reference evidence="5" key="1">
    <citation type="submission" date="2015-06" db="EMBL/GenBank/DDBJ databases">
        <authorList>
            <person name="Lim Y.L."/>
            <person name="Ee R."/>
            <person name="Yong D."/>
            <person name="How K.Y."/>
            <person name="Yin W.F."/>
            <person name="Chan K.G."/>
        </authorList>
    </citation>
    <scope>NUCLEOTIDE SEQUENCE [LARGE SCALE GENOMIC DNA]</scope>
    <source>
        <strain evidence="5">DSM 25325</strain>
    </source>
</reference>
<proteinExistence type="predicted"/>
<feature type="domain" description="AAA" evidence="3">
    <location>
        <begin position="146"/>
        <end position="306"/>
    </location>
</feature>
<keyword evidence="1" id="KW-0547">Nucleotide-binding</keyword>
<keyword evidence="2" id="KW-0067">ATP-binding</keyword>
<dbReference type="InterPro" id="IPR025669">
    <property type="entry name" value="AAA_dom"/>
</dbReference>
<dbReference type="PATRIC" id="fig|445709.3.peg.1257"/>
<dbReference type="GO" id="GO:0009898">
    <property type="term" value="C:cytoplasmic side of plasma membrane"/>
    <property type="evidence" value="ECO:0007669"/>
    <property type="project" value="TreeGrafter"/>
</dbReference>
<gene>
    <name evidence="4" type="ORF">ABW99_05840</name>
</gene>
<accession>A0A0G3ESW6</accession>
<dbReference type="GO" id="GO:0016887">
    <property type="term" value="F:ATP hydrolysis activity"/>
    <property type="evidence" value="ECO:0007669"/>
    <property type="project" value="TreeGrafter"/>
</dbReference>
<dbReference type="GO" id="GO:0051782">
    <property type="term" value="P:negative regulation of cell division"/>
    <property type="evidence" value="ECO:0007669"/>
    <property type="project" value="TreeGrafter"/>
</dbReference>
<dbReference type="GO" id="GO:0005524">
    <property type="term" value="F:ATP binding"/>
    <property type="evidence" value="ECO:0007669"/>
    <property type="project" value="UniProtKB-KW"/>
</dbReference>
<evidence type="ECO:0000259" key="3">
    <source>
        <dbReference type="Pfam" id="PF13614"/>
    </source>
</evidence>
<dbReference type="SUPFAM" id="SSF52540">
    <property type="entry name" value="P-loop containing nucleoside triphosphate hydrolases"/>
    <property type="match status" value="1"/>
</dbReference>
<evidence type="ECO:0000256" key="2">
    <source>
        <dbReference type="ARBA" id="ARBA00022840"/>
    </source>
</evidence>
<protein>
    <submittedName>
        <fullName evidence="4">Fimbrial protein</fullName>
    </submittedName>
</protein>
<dbReference type="AlphaFoldDB" id="A0A0G3ESW6"/>
<evidence type="ECO:0000256" key="1">
    <source>
        <dbReference type="ARBA" id="ARBA00022741"/>
    </source>
</evidence>
<dbReference type="KEGG" id="ptx:ABW99_05840"/>
<dbReference type="Gene3D" id="3.40.50.300">
    <property type="entry name" value="P-loop containing nucleotide triphosphate hydrolases"/>
    <property type="match status" value="1"/>
</dbReference>
<dbReference type="STRING" id="445709.ABW99_05840"/>
<dbReference type="Gene3D" id="3.40.50.2300">
    <property type="match status" value="1"/>
</dbReference>
<dbReference type="Proteomes" id="UP000036700">
    <property type="component" value="Chromosome"/>
</dbReference>
<dbReference type="InterPro" id="IPR050625">
    <property type="entry name" value="ParA/MinD_ATPase"/>
</dbReference>
<dbReference type="SUPFAM" id="SSF52172">
    <property type="entry name" value="CheY-like"/>
    <property type="match status" value="1"/>
</dbReference>
<dbReference type="PANTHER" id="PTHR43384:SF6">
    <property type="entry name" value="SEPTUM SITE-DETERMINING PROTEIN MIND HOMOLOG, CHLOROPLASTIC"/>
    <property type="match status" value="1"/>
</dbReference>
<dbReference type="EMBL" id="CP011568">
    <property type="protein sequence ID" value="AKJ67811.1"/>
    <property type="molecule type" value="Genomic_DNA"/>
</dbReference>
<dbReference type="Pfam" id="PF13614">
    <property type="entry name" value="AAA_31"/>
    <property type="match status" value="1"/>
</dbReference>
<dbReference type="GO" id="GO:0005829">
    <property type="term" value="C:cytosol"/>
    <property type="evidence" value="ECO:0007669"/>
    <property type="project" value="TreeGrafter"/>
</dbReference>
<dbReference type="PANTHER" id="PTHR43384">
    <property type="entry name" value="SEPTUM SITE-DETERMINING PROTEIN MIND HOMOLOG, CHLOROPLASTIC-RELATED"/>
    <property type="match status" value="1"/>
</dbReference>
<dbReference type="RefSeq" id="WP_047213566.1">
    <property type="nucleotide sequence ID" value="NZ_CP011568.3"/>
</dbReference>
<sequence length="408" mass="44068">MNAADFLRPKRKPDVLSVDFIAVMADKGSADAVRSLVADQAMTSAHVQTGSLDDTVELLHAAQRSPRLLMVDVSGSAMPLSDLARLAEACDPSVNVIVVGDRNDVGLFRSLLEIGVQDYLVKPLTVPLLQRALTASDPSVRMRTGKAISFIGVRGGVGVTTLAVSMARYLVEHTHRRIAYVDLNLYGGAANALLGMATNNGLADLLRDNQPLDAPLLERAMTNQGNRLFVLSAELDYGTDLPVRAGAIGDILSFLKHHFHYVLLDLPGRSGRIVEEALDASKHVYIVAERSVYAARECARLSRFIEDRAGEPTVSLLLNHPQEPVPDRVQNNDFKRALGSATVHDVPYAPKALARAENLSEPVSQRQGKAFLAAIGQIAGNLTGSEASLQDDAAAPWYKRLTGRRRAS</sequence>